<sequence>MSSKRKSLPTKVLDASVGWDPDVSADVPTTSPVESHALLVTPADSDNSDGGFPSPVNWTDAGELTGKNLPDDGGANFNGNNGTYNGPIVPLHPNGSRRHPEGPPAHVMDHPLPPFVNPFFQLHEARLLHDHMQHQQHMQHLQHYNIPPPHFSPMEGGRGAPNPMEGVRGMPPSPMEGVRGIPPNPIEGVRGIAPNPMEGVRGIPPNPMEGVRGMPPDGGYMGCRRSMDEVLRRLVSKISCSSLEEGERLAPHTNGQLHQQQPMDQPYGAPMLRCPPSGGGEYNPPAPPTPGVGDPLNNLTQLITAEPDALRTQEKKISAIIGELQKLLDSIRRPSSDQLDQLEQE</sequence>
<feature type="compositionally biased region" description="Polar residues" evidence="1">
    <location>
        <begin position="253"/>
        <end position="263"/>
    </location>
</feature>
<dbReference type="Proteomes" id="UP000694843">
    <property type="component" value="Unplaced"/>
</dbReference>
<evidence type="ECO:0000313" key="3">
    <source>
        <dbReference type="RefSeq" id="XP_047737275.1"/>
    </source>
</evidence>
<evidence type="ECO:0000313" key="2">
    <source>
        <dbReference type="Proteomes" id="UP000694843"/>
    </source>
</evidence>
<dbReference type="RefSeq" id="XP_047737275.1">
    <property type="nucleotide sequence ID" value="XM_047881319.1"/>
</dbReference>
<name>A0A979FM52_HYAAZ</name>
<reference evidence="3" key="1">
    <citation type="submission" date="2025-08" db="UniProtKB">
        <authorList>
            <consortium name="RefSeq"/>
        </authorList>
    </citation>
    <scope>IDENTIFICATION</scope>
    <source>
        <tissue evidence="3">Whole organism</tissue>
    </source>
</reference>
<gene>
    <name evidence="3" type="primary">LOC125178172</name>
</gene>
<dbReference type="GeneID" id="125178172"/>
<feature type="region of interest" description="Disordered" evidence="1">
    <location>
        <begin position="244"/>
        <end position="298"/>
    </location>
</feature>
<organism evidence="2 3">
    <name type="scientific">Hyalella azteca</name>
    <name type="common">Amphipod</name>
    <dbReference type="NCBI Taxonomy" id="294128"/>
    <lineage>
        <taxon>Eukaryota</taxon>
        <taxon>Metazoa</taxon>
        <taxon>Ecdysozoa</taxon>
        <taxon>Arthropoda</taxon>
        <taxon>Crustacea</taxon>
        <taxon>Multicrustacea</taxon>
        <taxon>Malacostraca</taxon>
        <taxon>Eumalacostraca</taxon>
        <taxon>Peracarida</taxon>
        <taxon>Amphipoda</taxon>
        <taxon>Senticaudata</taxon>
        <taxon>Talitrida</taxon>
        <taxon>Talitroidea</taxon>
        <taxon>Hyalellidae</taxon>
        <taxon>Hyalella</taxon>
    </lineage>
</organism>
<proteinExistence type="predicted"/>
<dbReference type="AlphaFoldDB" id="A0A979FM52"/>
<feature type="region of interest" description="Disordered" evidence="1">
    <location>
        <begin position="60"/>
        <end position="80"/>
    </location>
</feature>
<dbReference type="OrthoDB" id="6247875at2759"/>
<evidence type="ECO:0000256" key="1">
    <source>
        <dbReference type="SAM" id="MobiDB-lite"/>
    </source>
</evidence>
<dbReference type="KEGG" id="hazt:125178172"/>
<accession>A0A979FM52</accession>
<keyword evidence="2" id="KW-1185">Reference proteome</keyword>
<protein>
    <submittedName>
        <fullName evidence="3">Inverted formin-2-like</fullName>
    </submittedName>
</protein>